<feature type="compositionally biased region" description="Polar residues" evidence="7">
    <location>
        <begin position="430"/>
        <end position="459"/>
    </location>
</feature>
<keyword evidence="5 8" id="KW-1133">Transmembrane helix</keyword>
<feature type="region of interest" description="Disordered" evidence="7">
    <location>
        <begin position="1384"/>
        <end position="1464"/>
    </location>
</feature>
<feature type="compositionally biased region" description="Acidic residues" evidence="7">
    <location>
        <begin position="779"/>
        <end position="790"/>
    </location>
</feature>
<feature type="region of interest" description="Disordered" evidence="7">
    <location>
        <begin position="430"/>
        <end position="547"/>
    </location>
</feature>
<feature type="domain" description="Proline-rich transmembrane protein 3/4" evidence="9">
    <location>
        <begin position="812"/>
        <end position="1113"/>
    </location>
</feature>
<evidence type="ECO:0000256" key="5">
    <source>
        <dbReference type="ARBA" id="ARBA00022989"/>
    </source>
</evidence>
<dbReference type="PANTHER" id="PTHR35578:SF6">
    <property type="entry name" value="PROLINE-RICH TRANSMEMBRANE PROTEIN 4"/>
    <property type="match status" value="1"/>
</dbReference>
<keyword evidence="10" id="KW-1185">Reference proteome</keyword>
<feature type="region of interest" description="Disordered" evidence="7">
    <location>
        <begin position="52"/>
        <end position="76"/>
    </location>
</feature>
<reference evidence="11" key="1">
    <citation type="submission" date="2025-08" db="UniProtKB">
        <authorList>
            <consortium name="RefSeq"/>
        </authorList>
    </citation>
    <scope>IDENTIFICATION</scope>
</reference>
<feature type="compositionally biased region" description="Low complexity" evidence="7">
    <location>
        <begin position="536"/>
        <end position="547"/>
    </location>
</feature>
<gene>
    <name evidence="11" type="primary">LOC101849503</name>
</gene>
<feature type="compositionally biased region" description="Basic and acidic residues" evidence="7">
    <location>
        <begin position="215"/>
        <end position="231"/>
    </location>
</feature>
<evidence type="ECO:0000256" key="8">
    <source>
        <dbReference type="SAM" id="Phobius"/>
    </source>
</evidence>
<evidence type="ECO:0000256" key="1">
    <source>
        <dbReference type="ARBA" id="ARBA00004141"/>
    </source>
</evidence>
<keyword evidence="2" id="KW-0597">Phosphoprotein</keyword>
<feature type="region of interest" description="Disordered" evidence="7">
    <location>
        <begin position="562"/>
        <end position="818"/>
    </location>
</feature>
<feature type="compositionally biased region" description="Low complexity" evidence="7">
    <location>
        <begin position="284"/>
        <end position="294"/>
    </location>
</feature>
<name>A0ABM1ABY4_APLCA</name>
<feature type="compositionally biased region" description="Polar residues" evidence="7">
    <location>
        <begin position="617"/>
        <end position="628"/>
    </location>
</feature>
<dbReference type="PANTHER" id="PTHR35578">
    <property type="entry name" value="PROLINE-RICH TRANSMEMBRANE PROTEIN 4-RELATED"/>
    <property type="match status" value="1"/>
</dbReference>
<feature type="region of interest" description="Disordered" evidence="7">
    <location>
        <begin position="1331"/>
        <end position="1351"/>
    </location>
</feature>
<feature type="transmembrane region" description="Helical" evidence="8">
    <location>
        <begin position="1071"/>
        <end position="1093"/>
    </location>
</feature>
<keyword evidence="3 8" id="KW-0812">Transmembrane</keyword>
<dbReference type="InterPro" id="IPR059081">
    <property type="entry name" value="PRRT3-4"/>
</dbReference>
<evidence type="ECO:0000313" key="10">
    <source>
        <dbReference type="Proteomes" id="UP000694888"/>
    </source>
</evidence>
<keyword evidence="6 8" id="KW-0472">Membrane</keyword>
<keyword evidence="4" id="KW-0732">Signal</keyword>
<organism evidence="10 11">
    <name type="scientific">Aplysia californica</name>
    <name type="common">California sea hare</name>
    <dbReference type="NCBI Taxonomy" id="6500"/>
    <lineage>
        <taxon>Eukaryota</taxon>
        <taxon>Metazoa</taxon>
        <taxon>Spiralia</taxon>
        <taxon>Lophotrochozoa</taxon>
        <taxon>Mollusca</taxon>
        <taxon>Gastropoda</taxon>
        <taxon>Heterobranchia</taxon>
        <taxon>Euthyneura</taxon>
        <taxon>Tectipleura</taxon>
        <taxon>Aplysiida</taxon>
        <taxon>Aplysioidea</taxon>
        <taxon>Aplysiidae</taxon>
        <taxon>Aplysia</taxon>
    </lineage>
</organism>
<evidence type="ECO:0000256" key="3">
    <source>
        <dbReference type="ARBA" id="ARBA00022692"/>
    </source>
</evidence>
<feature type="compositionally biased region" description="Acidic residues" evidence="7">
    <location>
        <begin position="1337"/>
        <end position="1346"/>
    </location>
</feature>
<feature type="compositionally biased region" description="Acidic residues" evidence="7">
    <location>
        <begin position="720"/>
        <end position="732"/>
    </location>
</feature>
<feature type="region of interest" description="Disordered" evidence="7">
    <location>
        <begin position="1478"/>
        <end position="1531"/>
    </location>
</feature>
<proteinExistence type="predicted"/>
<feature type="compositionally biased region" description="Polar residues" evidence="7">
    <location>
        <begin position="1496"/>
        <end position="1513"/>
    </location>
</feature>
<protein>
    <submittedName>
        <fullName evidence="11">Uncharacterized protein LOC101849503</fullName>
    </submittedName>
</protein>
<evidence type="ECO:0000256" key="4">
    <source>
        <dbReference type="ARBA" id="ARBA00022729"/>
    </source>
</evidence>
<evidence type="ECO:0000256" key="6">
    <source>
        <dbReference type="ARBA" id="ARBA00023136"/>
    </source>
</evidence>
<feature type="compositionally biased region" description="Basic and acidic residues" evidence="7">
    <location>
        <begin position="750"/>
        <end position="778"/>
    </location>
</feature>
<feature type="region of interest" description="Disordered" evidence="7">
    <location>
        <begin position="215"/>
        <end position="312"/>
    </location>
</feature>
<evidence type="ECO:0000259" key="9">
    <source>
        <dbReference type="Pfam" id="PF25987"/>
    </source>
</evidence>
<evidence type="ECO:0000313" key="11">
    <source>
        <dbReference type="RefSeq" id="XP_012944782.1"/>
    </source>
</evidence>
<feature type="transmembrane region" description="Helical" evidence="8">
    <location>
        <begin position="942"/>
        <end position="964"/>
    </location>
</feature>
<dbReference type="GeneID" id="101849503"/>
<feature type="compositionally biased region" description="Polar residues" evidence="7">
    <location>
        <begin position="235"/>
        <end position="255"/>
    </location>
</feature>
<feature type="transmembrane region" description="Helical" evidence="8">
    <location>
        <begin position="1035"/>
        <end position="1059"/>
    </location>
</feature>
<feature type="transmembrane region" description="Helical" evidence="8">
    <location>
        <begin position="970"/>
        <end position="993"/>
    </location>
</feature>
<feature type="compositionally biased region" description="Basic and acidic residues" evidence="7">
    <location>
        <begin position="115"/>
        <end position="133"/>
    </location>
</feature>
<feature type="region of interest" description="Disordered" evidence="7">
    <location>
        <begin position="111"/>
        <end position="135"/>
    </location>
</feature>
<dbReference type="Pfam" id="PF25987">
    <property type="entry name" value="PRRT3"/>
    <property type="match status" value="1"/>
</dbReference>
<feature type="transmembrane region" description="Helical" evidence="8">
    <location>
        <begin position="903"/>
        <end position="922"/>
    </location>
</feature>
<dbReference type="RefSeq" id="XP_012944782.1">
    <property type="nucleotide sequence ID" value="XM_013089328.2"/>
</dbReference>
<accession>A0ABM1ABY4</accession>
<evidence type="ECO:0000256" key="2">
    <source>
        <dbReference type="ARBA" id="ARBA00022553"/>
    </source>
</evidence>
<comment type="subcellular location">
    <subcellularLocation>
        <location evidence="1">Membrane</location>
        <topology evidence="1">Multi-pass membrane protein</topology>
    </subcellularLocation>
</comment>
<dbReference type="InterPro" id="IPR052836">
    <property type="entry name" value="PRRT_domain-containing"/>
</dbReference>
<feature type="compositionally biased region" description="Basic and acidic residues" evidence="7">
    <location>
        <begin position="515"/>
        <end position="531"/>
    </location>
</feature>
<feature type="transmembrane region" description="Helical" evidence="8">
    <location>
        <begin position="833"/>
        <end position="854"/>
    </location>
</feature>
<dbReference type="Proteomes" id="UP000694888">
    <property type="component" value="Unplaced"/>
</dbReference>
<evidence type="ECO:0000256" key="7">
    <source>
        <dbReference type="SAM" id="MobiDB-lite"/>
    </source>
</evidence>
<feature type="compositionally biased region" description="Polar residues" evidence="7">
    <location>
        <begin position="472"/>
        <end position="514"/>
    </location>
</feature>
<feature type="transmembrane region" description="Helical" evidence="8">
    <location>
        <begin position="866"/>
        <end position="888"/>
    </location>
</feature>
<sequence length="1531" mass="166175">MGSSSSPSPFPFSPSPSSSSSPPRVLLLCAAFACLLGPLGLCWGLHLTPQQQGFKHHRHPGQSTLHPPPAIPSRHHTTSAKLLTASRSGDILARPLVHSISAGQIRLLSSLSPRGSDERPAHYPPPRRSDKSKLFVSRESQPFAAATSYAGTEIDQAGNNLRSLSLPSSVFKYRRGKNVDKTLLSGSNKLYGNTKPFTELSLGDVGYLLDESSRDKLTRSDASRSNNDQDMRVVSLNSMTPGGQGRRISSGSVISNRRAERGTTPSPLSNSEISKGGNHRVSATTTTTTVYSGGRRWRYPGRGGPSSHKGINSWEVKRSRGGAAATRHTEIIISSSSGKLIRRRRNAGDNSSSAAGDGFGFFNDSFDHNNDTSTAWSSDNVTSEADNNEIPVAEPSTAVNLNTPVFSEINAIPEGIFDSNADDNSSLKIENPNNPSIHSNTSTVDDESLSSGVNNNDFNITIPESEGESEPKISTNETNTIPPVTTASPSIPYSNLNQDVVKDSNTTQITGGSSNKEKDATTSADNLKDGMNDDQLTGTITTGSPLTTAKVGGVHWIPDLSQVTSAEPLEPEPETTESSATKEPVPETEPPVSEEPTPETEPPDTSTSPETGAESESGPNDDNSNLWSIKSEKITPNDPSDPDLRLLTTAQTPPYTKLDDGSETNPNTPVVIGGDKVPPFDPDSGKVIADPNSSGTDPNPEGFDTSTNSHPLPRANGSEPEVEPEPENEPTPESEVGLAPKTEPESESAGEPKPEGEKEPEPEGEGKSEPEGEGKSEPEGEGEGEGESEAEGNSTSEYENRHRKRGGGTYEPAVEPGPEWEEAKEAWQFAWEIHIYAFGGLFGLLGLYTCLSVVRLWRIQRLLSRPYFLSLNSLVLLLCGTRSFYLLYDPYNSEGTYHVSLNYFLYSISFPCLTAAFSILLYALLRATNMRLVSPAVQKLEILVLIIIVHFVLSIATDVLLGFFAGIQVMLFVCQVYFILWGLFLFFGYAYIFRKLYLHAVKRQKNVMYGTGNNANNSTKTKTKSKFTLSAAIKVTFFTAICGLVTVGLEIYAIVGVYNTFTGDTPKPWPWWLYHTVLRLIEFLMAATMSYVASQPFRYRKREGSCGCSAFCAPCTEILCCGHTINRPSTSSTGWTDVDGTSASKFHSLRLDSRGSFNNGSTRKLFARSDLASDSVPIVEQPTPNLGSRPSSLLIIEDGYVRFQTENDINRLVDSSYNNVADAEKNSTSPQNVHNMNTFRVRDGFVNTGYIAHNTLEDKKKRGGGGEGGGKRVGVIKEENADATAVVDVTDGVEKDKSRKSSMTSAEFFRIPSSVSLADSMENELEKAFESFKVDSSGEEEKEEDPDTRSLDLGLVATSLPHLRETDLISVDSLEDTTNFRGASEKSVLHNAGQLENGDPDGGLSNRLSPERRPITLLRRAKSSELAKPPGDQEAEEEAAPYPAQQKLCRSYSDHSSGCQRKNSTHVKYSYLQDMESKENRVLNSEGNDLDIERTSPISNRRPSDSQGQQAAIMTSLLKSKDAGSSDNIDV</sequence>
<feature type="compositionally biased region" description="Polar residues" evidence="7">
    <location>
        <begin position="263"/>
        <end position="273"/>
    </location>
</feature>